<name>A0A9P6SN40_9FUNG</name>
<reference evidence="2" key="1">
    <citation type="journal article" date="2020" name="Fungal Divers.">
        <title>Resolving the Mortierellaceae phylogeny through synthesis of multi-gene phylogenetics and phylogenomics.</title>
        <authorList>
            <person name="Vandepol N."/>
            <person name="Liber J."/>
            <person name="Desiro A."/>
            <person name="Na H."/>
            <person name="Kennedy M."/>
            <person name="Barry K."/>
            <person name="Grigoriev I.V."/>
            <person name="Miller A.N."/>
            <person name="O'Donnell K."/>
            <person name="Stajich J.E."/>
            <person name="Bonito G."/>
        </authorList>
    </citation>
    <scope>NUCLEOTIDE SEQUENCE</scope>
    <source>
        <strain evidence="2">MES-2147</strain>
    </source>
</reference>
<dbReference type="InterPro" id="IPR013149">
    <property type="entry name" value="ADH-like_C"/>
</dbReference>
<dbReference type="PANTHER" id="PTHR45033">
    <property type="match status" value="1"/>
</dbReference>
<keyword evidence="3" id="KW-1185">Reference proteome</keyword>
<dbReference type="AlphaFoldDB" id="A0A9P6SN40"/>
<dbReference type="SUPFAM" id="SSF51735">
    <property type="entry name" value="NAD(P)-binding Rossmann-fold domains"/>
    <property type="match status" value="1"/>
</dbReference>
<evidence type="ECO:0000313" key="3">
    <source>
        <dbReference type="Proteomes" id="UP000749646"/>
    </source>
</evidence>
<dbReference type="Gene3D" id="3.90.180.10">
    <property type="entry name" value="Medium-chain alcohol dehydrogenases, catalytic domain"/>
    <property type="match status" value="2"/>
</dbReference>
<dbReference type="InterPro" id="IPR036291">
    <property type="entry name" value="NAD(P)-bd_dom_sf"/>
</dbReference>
<comment type="caution">
    <text evidence="2">The sequence shown here is derived from an EMBL/GenBank/DDBJ whole genome shotgun (WGS) entry which is preliminary data.</text>
</comment>
<dbReference type="OrthoDB" id="449487at2759"/>
<dbReference type="GO" id="GO:0016491">
    <property type="term" value="F:oxidoreductase activity"/>
    <property type="evidence" value="ECO:0007669"/>
    <property type="project" value="InterPro"/>
</dbReference>
<dbReference type="Pfam" id="PF00107">
    <property type="entry name" value="ADH_zinc_N"/>
    <property type="match status" value="1"/>
</dbReference>
<dbReference type="EMBL" id="JAAAHW010003421">
    <property type="protein sequence ID" value="KAF9984027.1"/>
    <property type="molecule type" value="Genomic_DNA"/>
</dbReference>
<evidence type="ECO:0000313" key="2">
    <source>
        <dbReference type="EMBL" id="KAF9984027.1"/>
    </source>
</evidence>
<protein>
    <recommendedName>
        <fullName evidence="1">Enoyl reductase (ER) domain-containing protein</fullName>
    </recommendedName>
</protein>
<organism evidence="2 3">
    <name type="scientific">Modicella reniformis</name>
    <dbReference type="NCBI Taxonomy" id="1440133"/>
    <lineage>
        <taxon>Eukaryota</taxon>
        <taxon>Fungi</taxon>
        <taxon>Fungi incertae sedis</taxon>
        <taxon>Mucoromycota</taxon>
        <taxon>Mortierellomycotina</taxon>
        <taxon>Mortierellomycetes</taxon>
        <taxon>Mortierellales</taxon>
        <taxon>Mortierellaceae</taxon>
        <taxon>Modicella</taxon>
    </lineage>
</organism>
<feature type="non-terminal residue" evidence="2">
    <location>
        <position position="1"/>
    </location>
</feature>
<proteinExistence type="predicted"/>
<dbReference type="SMART" id="SM00829">
    <property type="entry name" value="PKS_ER"/>
    <property type="match status" value="1"/>
</dbReference>
<dbReference type="PANTHER" id="PTHR45033:SF3">
    <property type="entry name" value="DEHYDROGENASE, PUTATIVE (AFU_ORTHOLOGUE AFUA_2G13270)-RELATED"/>
    <property type="match status" value="1"/>
</dbReference>
<dbReference type="Pfam" id="PF08240">
    <property type="entry name" value="ADH_N"/>
    <property type="match status" value="2"/>
</dbReference>
<dbReference type="Proteomes" id="UP000749646">
    <property type="component" value="Unassembled WGS sequence"/>
</dbReference>
<dbReference type="SUPFAM" id="SSF50129">
    <property type="entry name" value="GroES-like"/>
    <property type="match status" value="2"/>
</dbReference>
<dbReference type="Gene3D" id="3.40.50.720">
    <property type="entry name" value="NAD(P)-binding Rossmann-like Domain"/>
    <property type="match status" value="1"/>
</dbReference>
<sequence length="457" mass="49649">MSTAVIIEDSGANAEFHHTSIARLPRPIPKANEVLLKIGAVSLNHREIWILRKQFAGIVLGSVLGSDGVGRIEQLQDEASRFKAGDRVVIMPSEGWISDSRGPEVESEYILRGGCRSQGVFSQYFTVNQADIFKAPAHLTDVEAAALPLAGLTAYRALFTKGQVVKGRNLLITGIGGGVALFTLQFAVAIGANVYVTSSDESKIERAIQLGAKGGANYRQVNWVQQILQQTKGVQFDVVIDSANGSGAPIILSHLLARGGALVTYGQTAGGFHLDKAFFLRNIDIRGSTMGSRVEFERMLRFVEEHQIQPVVSQVWDGLENIPEAILQMRKGVQFGKLVVTQQESSSRTDASVKCHKAKLVQVPRPVPKTGEAVVKIEALALNHRELWIIEDNYQKIEFGSILGSDSVGRIVELNGESSKLKVGDRVLIMPSNGWISNTRGPELEGNYAIRGGSKSQ</sequence>
<dbReference type="InterPro" id="IPR052711">
    <property type="entry name" value="Zinc_ADH-like"/>
</dbReference>
<dbReference type="InterPro" id="IPR020843">
    <property type="entry name" value="ER"/>
</dbReference>
<accession>A0A9P6SN40</accession>
<dbReference type="InterPro" id="IPR013154">
    <property type="entry name" value="ADH-like_N"/>
</dbReference>
<dbReference type="CDD" id="cd08276">
    <property type="entry name" value="MDR7"/>
    <property type="match status" value="1"/>
</dbReference>
<evidence type="ECO:0000259" key="1">
    <source>
        <dbReference type="SMART" id="SM00829"/>
    </source>
</evidence>
<feature type="domain" description="Enoyl reductase (ER)" evidence="1">
    <location>
        <begin position="11"/>
        <end position="340"/>
    </location>
</feature>
<gene>
    <name evidence="2" type="ORF">BGZ65_001090</name>
</gene>
<dbReference type="InterPro" id="IPR011032">
    <property type="entry name" value="GroES-like_sf"/>
</dbReference>